<reference evidence="1" key="2">
    <citation type="submission" date="2020-09" db="EMBL/GenBank/DDBJ databases">
        <authorList>
            <person name="Sun Q."/>
            <person name="Ohkuma M."/>
        </authorList>
    </citation>
    <scope>NUCLEOTIDE SEQUENCE</scope>
    <source>
        <strain evidence="1">JCM 19831</strain>
    </source>
</reference>
<protein>
    <submittedName>
        <fullName evidence="1">Uncharacterized protein</fullName>
    </submittedName>
</protein>
<accession>A0A917X214</accession>
<comment type="caution">
    <text evidence="1">The sequence shown here is derived from an EMBL/GenBank/DDBJ whole genome shotgun (WGS) entry which is preliminary data.</text>
</comment>
<evidence type="ECO:0000313" key="1">
    <source>
        <dbReference type="EMBL" id="GGM54506.1"/>
    </source>
</evidence>
<dbReference type="AlphaFoldDB" id="A0A917X214"/>
<dbReference type="RefSeq" id="WP_190253823.1">
    <property type="nucleotide sequence ID" value="NZ_BMPI01000036.1"/>
</dbReference>
<evidence type="ECO:0000313" key="2">
    <source>
        <dbReference type="Proteomes" id="UP000642070"/>
    </source>
</evidence>
<dbReference type="EMBL" id="BMPI01000036">
    <property type="protein sequence ID" value="GGM54506.1"/>
    <property type="molecule type" value="Genomic_DNA"/>
</dbReference>
<proteinExistence type="predicted"/>
<dbReference type="Proteomes" id="UP000642070">
    <property type="component" value="Unassembled WGS sequence"/>
</dbReference>
<sequence>MRVAQPRLAATDPAGDMLGLDRPDLVRRRGLMLRQRAVALLATNLSAVDGRFLADTVAYYRANPAERAGIGTPAGCRRLVAAVSGPRS</sequence>
<reference evidence="1" key="1">
    <citation type="journal article" date="2014" name="Int. J. Syst. Evol. Microbiol.">
        <title>Complete genome sequence of Corynebacterium casei LMG S-19264T (=DSM 44701T), isolated from a smear-ripened cheese.</title>
        <authorList>
            <consortium name="US DOE Joint Genome Institute (JGI-PGF)"/>
            <person name="Walter F."/>
            <person name="Albersmeier A."/>
            <person name="Kalinowski J."/>
            <person name="Ruckert C."/>
        </authorList>
    </citation>
    <scope>NUCLEOTIDE SEQUENCE</scope>
    <source>
        <strain evidence="1">JCM 19831</strain>
    </source>
</reference>
<organism evidence="1 2">
    <name type="scientific">Dactylosporangium sucinum</name>
    <dbReference type="NCBI Taxonomy" id="1424081"/>
    <lineage>
        <taxon>Bacteria</taxon>
        <taxon>Bacillati</taxon>
        <taxon>Actinomycetota</taxon>
        <taxon>Actinomycetes</taxon>
        <taxon>Micromonosporales</taxon>
        <taxon>Micromonosporaceae</taxon>
        <taxon>Dactylosporangium</taxon>
    </lineage>
</organism>
<name>A0A917X214_9ACTN</name>
<gene>
    <name evidence="1" type="ORF">GCM10007977_065180</name>
</gene>
<keyword evidence="2" id="KW-1185">Reference proteome</keyword>